<evidence type="ECO:0000313" key="3">
    <source>
        <dbReference type="Proteomes" id="UP000094444"/>
    </source>
</evidence>
<feature type="region of interest" description="Disordered" evidence="1">
    <location>
        <begin position="204"/>
        <end position="228"/>
    </location>
</feature>
<sequence length="265" mass="29750">MRGITSSGSQPVANPYLHQAFGSSLCHSTKLRPETWARLRSGIKSTFESRGRQRLAGRVGRAVGAEVASPESSEDQRARGSEALGQWAWVPVSGDMLPMRCISLHPTLFDGTLDADLHGATYRYVFLLLMPSPRRPKSSVSSEDESSHHRSTGPRGYTPKLQRGLSETSLVTRERKADYVDHDDSQFDSDTDYDARDKYYLSDEEDTLDSQLSSKRAGTARSRSERDHKAHMDTIITVTRTILKPIRIHIHIHIHIPALTRTREI</sequence>
<dbReference type="InParanoid" id="A0A2P5IDV6"/>
<comment type="caution">
    <text evidence="2">The sequence shown here is derived from an EMBL/GenBank/DDBJ whole genome shotgun (WGS) entry which is preliminary data.</text>
</comment>
<name>A0A2P5IDV6_DIAHE</name>
<dbReference type="AlphaFoldDB" id="A0A2P5IDV6"/>
<feature type="compositionally biased region" description="Basic and acidic residues" evidence="1">
    <location>
        <begin position="172"/>
        <end position="185"/>
    </location>
</feature>
<feature type="region of interest" description="Disordered" evidence="1">
    <location>
        <begin position="60"/>
        <end position="79"/>
    </location>
</feature>
<gene>
    <name evidence="2" type="ORF">DHEL01_v200890</name>
</gene>
<proteinExistence type="predicted"/>
<feature type="region of interest" description="Disordered" evidence="1">
    <location>
        <begin position="134"/>
        <end position="191"/>
    </location>
</feature>
<keyword evidence="3" id="KW-1185">Reference proteome</keyword>
<accession>A0A2P5IDV6</accession>
<evidence type="ECO:0000313" key="2">
    <source>
        <dbReference type="EMBL" id="POS80693.1"/>
    </source>
</evidence>
<dbReference type="EMBL" id="MAVT02000036">
    <property type="protein sequence ID" value="POS80693.1"/>
    <property type="molecule type" value="Genomic_DNA"/>
</dbReference>
<evidence type="ECO:0000256" key="1">
    <source>
        <dbReference type="SAM" id="MobiDB-lite"/>
    </source>
</evidence>
<protein>
    <submittedName>
        <fullName evidence="2">Uncharacterized protein</fullName>
    </submittedName>
</protein>
<organism evidence="2 3">
    <name type="scientific">Diaporthe helianthi</name>
    <dbReference type="NCBI Taxonomy" id="158607"/>
    <lineage>
        <taxon>Eukaryota</taxon>
        <taxon>Fungi</taxon>
        <taxon>Dikarya</taxon>
        <taxon>Ascomycota</taxon>
        <taxon>Pezizomycotina</taxon>
        <taxon>Sordariomycetes</taxon>
        <taxon>Sordariomycetidae</taxon>
        <taxon>Diaporthales</taxon>
        <taxon>Diaporthaceae</taxon>
        <taxon>Diaporthe</taxon>
    </lineage>
</organism>
<reference evidence="2" key="1">
    <citation type="submission" date="2017-09" db="EMBL/GenBank/DDBJ databases">
        <title>Polyketide synthases of a Diaporthe helianthi virulent isolate.</title>
        <authorList>
            <person name="Baroncelli R."/>
        </authorList>
    </citation>
    <scope>NUCLEOTIDE SEQUENCE [LARGE SCALE GENOMIC DNA]</scope>
    <source>
        <strain evidence="2">7/96</strain>
    </source>
</reference>
<dbReference type="Proteomes" id="UP000094444">
    <property type="component" value="Unassembled WGS sequence"/>
</dbReference>